<dbReference type="SUPFAM" id="SSF102462">
    <property type="entry name" value="Peptidyl-tRNA hydrolase II"/>
    <property type="match status" value="1"/>
</dbReference>
<dbReference type="GO" id="GO:0005829">
    <property type="term" value="C:cytosol"/>
    <property type="evidence" value="ECO:0007669"/>
    <property type="project" value="TreeGrafter"/>
</dbReference>
<evidence type="ECO:0000256" key="4">
    <source>
        <dbReference type="ARBA" id="ARBA00048707"/>
    </source>
</evidence>
<dbReference type="AlphaFoldDB" id="A0AAD4SLK4"/>
<dbReference type="InterPro" id="IPR023476">
    <property type="entry name" value="Pep_tRNA_hydro_II_dom_sf"/>
</dbReference>
<comment type="catalytic activity">
    <reaction evidence="4">
        <text>an N-acyl-L-alpha-aminoacyl-tRNA + H2O = an N-acyl-L-amino acid + a tRNA + H(+)</text>
        <dbReference type="Rhea" id="RHEA:54448"/>
        <dbReference type="Rhea" id="RHEA-COMP:10123"/>
        <dbReference type="Rhea" id="RHEA-COMP:13883"/>
        <dbReference type="ChEBI" id="CHEBI:15377"/>
        <dbReference type="ChEBI" id="CHEBI:15378"/>
        <dbReference type="ChEBI" id="CHEBI:59874"/>
        <dbReference type="ChEBI" id="CHEBI:78442"/>
        <dbReference type="ChEBI" id="CHEBI:138191"/>
        <dbReference type="EC" id="3.1.1.29"/>
    </reaction>
</comment>
<evidence type="ECO:0000256" key="3">
    <source>
        <dbReference type="ARBA" id="ARBA00038050"/>
    </source>
</evidence>
<dbReference type="CDD" id="cd02430">
    <property type="entry name" value="PTH2"/>
    <property type="match status" value="1"/>
</dbReference>
<reference evidence="6" key="1">
    <citation type="submission" date="2022-04" db="EMBL/GenBank/DDBJ databases">
        <title>A functionally conserved STORR gene fusion in Papaver species that diverged 16.8 million years ago.</title>
        <authorList>
            <person name="Catania T."/>
        </authorList>
    </citation>
    <scope>NUCLEOTIDE SEQUENCE</scope>
    <source>
        <strain evidence="6">S-188037</strain>
    </source>
</reference>
<evidence type="ECO:0000313" key="6">
    <source>
        <dbReference type="EMBL" id="KAI3910893.1"/>
    </source>
</evidence>
<dbReference type="NCBIfam" id="NF003314">
    <property type="entry name" value="PRK04322.1"/>
    <property type="match status" value="1"/>
</dbReference>
<dbReference type="PANTHER" id="PTHR12649:SF11">
    <property type="entry name" value="PEPTIDYL-TRNA HYDROLASE 2, MITOCHONDRIAL"/>
    <property type="match status" value="1"/>
</dbReference>
<comment type="similarity">
    <text evidence="3">Belongs to the PTH2 family.</text>
</comment>
<evidence type="ECO:0000256" key="5">
    <source>
        <dbReference type="SAM" id="MobiDB-lite"/>
    </source>
</evidence>
<dbReference type="Pfam" id="PF01981">
    <property type="entry name" value="PTH2"/>
    <property type="match status" value="1"/>
</dbReference>
<evidence type="ECO:0000256" key="2">
    <source>
        <dbReference type="ARBA" id="ARBA00022801"/>
    </source>
</evidence>
<dbReference type="EC" id="3.1.1.29" evidence="1"/>
<evidence type="ECO:0000256" key="1">
    <source>
        <dbReference type="ARBA" id="ARBA00013260"/>
    </source>
</evidence>
<dbReference type="EMBL" id="JAJJMB010010087">
    <property type="protein sequence ID" value="KAI3910893.1"/>
    <property type="molecule type" value="Genomic_DNA"/>
</dbReference>
<keyword evidence="2" id="KW-0378">Hydrolase</keyword>
<proteinExistence type="inferred from homology"/>
<dbReference type="PANTHER" id="PTHR12649">
    <property type="entry name" value="PEPTIDYL-TRNA HYDROLASE 2"/>
    <property type="match status" value="1"/>
</dbReference>
<dbReference type="GO" id="GO:0005739">
    <property type="term" value="C:mitochondrion"/>
    <property type="evidence" value="ECO:0007669"/>
    <property type="project" value="TreeGrafter"/>
</dbReference>
<dbReference type="InterPro" id="IPR002833">
    <property type="entry name" value="PTH2"/>
</dbReference>
<gene>
    <name evidence="6" type="ORF">MKW98_022580</name>
</gene>
<comment type="caution">
    <text evidence="6">The sequence shown here is derived from an EMBL/GenBank/DDBJ whole genome shotgun (WGS) entry which is preliminary data.</text>
</comment>
<keyword evidence="7" id="KW-1185">Reference proteome</keyword>
<sequence>MFGLLRNSSDHSRKRTQRGEEREWCGISFSPENFIPGLIIGFVFGLLIDLTKLPRNPRKICAALGKKKGQQRLDSNGSSGSDEELKMVLVVRQDLRMGPGKIASQCAHAATGMYAELMQSQRYLLRQWEQCGQPKIVVSCKNQLDMNRLKNTAESIGLPTFIVADAGRTEVVAGSKTVLAIGPGRKASVDSVTGKLRLL</sequence>
<dbReference type="Proteomes" id="UP001202328">
    <property type="component" value="Unassembled WGS sequence"/>
</dbReference>
<dbReference type="GO" id="GO:0004045">
    <property type="term" value="F:peptidyl-tRNA hydrolase activity"/>
    <property type="evidence" value="ECO:0007669"/>
    <property type="project" value="UniProtKB-EC"/>
</dbReference>
<organism evidence="6 7">
    <name type="scientific">Papaver atlanticum</name>
    <dbReference type="NCBI Taxonomy" id="357466"/>
    <lineage>
        <taxon>Eukaryota</taxon>
        <taxon>Viridiplantae</taxon>
        <taxon>Streptophyta</taxon>
        <taxon>Embryophyta</taxon>
        <taxon>Tracheophyta</taxon>
        <taxon>Spermatophyta</taxon>
        <taxon>Magnoliopsida</taxon>
        <taxon>Ranunculales</taxon>
        <taxon>Papaveraceae</taxon>
        <taxon>Papaveroideae</taxon>
        <taxon>Papaver</taxon>
    </lineage>
</organism>
<protein>
    <recommendedName>
        <fullName evidence="1">peptidyl-tRNA hydrolase</fullName>
        <ecNumber evidence="1">3.1.1.29</ecNumber>
    </recommendedName>
</protein>
<evidence type="ECO:0000313" key="7">
    <source>
        <dbReference type="Proteomes" id="UP001202328"/>
    </source>
</evidence>
<accession>A0AAD4SLK4</accession>
<dbReference type="Gene3D" id="3.40.1490.10">
    <property type="entry name" value="Bit1"/>
    <property type="match status" value="1"/>
</dbReference>
<name>A0AAD4SLK4_9MAGN</name>
<dbReference type="FunFam" id="3.40.1490.10:FF:000002">
    <property type="entry name" value="Peptidyl-tRNA hydrolase 2, mitochondrial"/>
    <property type="match status" value="1"/>
</dbReference>
<dbReference type="NCBIfam" id="TIGR00283">
    <property type="entry name" value="arch_pth2"/>
    <property type="match status" value="1"/>
</dbReference>
<feature type="region of interest" description="Disordered" evidence="5">
    <location>
        <begin position="1"/>
        <end position="22"/>
    </location>
</feature>